<sequence length="89" mass="10388">MLNGFLISHIYLGMLAPPLRAISYRSFHASRLLSMRGPLTFDGWYPRDHKPGEYPTTDEERRAAAIKFVHCARNHFSFHHYLLYYASVC</sequence>
<dbReference type="GO" id="GO:0005739">
    <property type="term" value="C:mitochondrion"/>
    <property type="evidence" value="ECO:0007669"/>
    <property type="project" value="InterPro"/>
</dbReference>
<evidence type="ECO:0000313" key="1">
    <source>
        <dbReference type="EMBL" id="RCN26412.1"/>
    </source>
</evidence>
<organism evidence="1 2">
    <name type="scientific">Ancylostoma caninum</name>
    <name type="common">Dog hookworm</name>
    <dbReference type="NCBI Taxonomy" id="29170"/>
    <lineage>
        <taxon>Eukaryota</taxon>
        <taxon>Metazoa</taxon>
        <taxon>Ecdysozoa</taxon>
        <taxon>Nematoda</taxon>
        <taxon>Chromadorea</taxon>
        <taxon>Rhabditida</taxon>
        <taxon>Rhabditina</taxon>
        <taxon>Rhabditomorpha</taxon>
        <taxon>Strongyloidea</taxon>
        <taxon>Ancylostomatidae</taxon>
        <taxon>Ancylostomatinae</taxon>
        <taxon>Ancylostoma</taxon>
    </lineage>
</organism>
<dbReference type="EMBL" id="JOJR01007401">
    <property type="protein sequence ID" value="RCN26412.1"/>
    <property type="molecule type" value="Genomic_DNA"/>
</dbReference>
<comment type="caution">
    <text evidence="1">The sequence shown here is derived from an EMBL/GenBank/DDBJ whole genome shotgun (WGS) entry which is preliminary data.</text>
</comment>
<protein>
    <submittedName>
        <fullName evidence="1">Uncharacterized protein</fullName>
    </submittedName>
</protein>
<dbReference type="Proteomes" id="UP000252519">
    <property type="component" value="Unassembled WGS sequence"/>
</dbReference>
<dbReference type="AlphaFoldDB" id="A0A368F2X3"/>
<dbReference type="Pfam" id="PF05821">
    <property type="entry name" value="NDUF_B8"/>
    <property type="match status" value="1"/>
</dbReference>
<evidence type="ECO:0000313" key="2">
    <source>
        <dbReference type="Proteomes" id="UP000252519"/>
    </source>
</evidence>
<dbReference type="OrthoDB" id="2014058at2759"/>
<dbReference type="STRING" id="29170.A0A368F2X3"/>
<proteinExistence type="predicted"/>
<name>A0A368F2X3_ANCCA</name>
<dbReference type="InterPro" id="IPR008699">
    <property type="entry name" value="NDUFB8"/>
</dbReference>
<gene>
    <name evidence="1" type="ORF">ANCCAN_27862</name>
</gene>
<accession>A0A368F2X3</accession>
<reference evidence="1 2" key="1">
    <citation type="submission" date="2014-10" db="EMBL/GenBank/DDBJ databases">
        <title>Draft genome of the hookworm Ancylostoma caninum.</title>
        <authorList>
            <person name="Mitreva M."/>
        </authorList>
    </citation>
    <scope>NUCLEOTIDE SEQUENCE [LARGE SCALE GENOMIC DNA]</scope>
    <source>
        <strain evidence="1 2">Baltimore</strain>
    </source>
</reference>
<keyword evidence="2" id="KW-1185">Reference proteome</keyword>